<protein>
    <submittedName>
        <fullName evidence="1">Uncharacterized protein</fullName>
    </submittedName>
</protein>
<comment type="caution">
    <text evidence="1">The sequence shown here is derived from an EMBL/GenBank/DDBJ whole genome shotgun (WGS) entry which is preliminary data.</text>
</comment>
<name>A0ABP9VL47_9BACT</name>
<proteinExistence type="predicted"/>
<keyword evidence="2" id="KW-1185">Reference proteome</keyword>
<evidence type="ECO:0000313" key="2">
    <source>
        <dbReference type="Proteomes" id="UP001416858"/>
    </source>
</evidence>
<gene>
    <name evidence="1" type="ORF">Rcae01_00312</name>
</gene>
<dbReference type="Proteomes" id="UP001416858">
    <property type="component" value="Unassembled WGS sequence"/>
</dbReference>
<accession>A0ABP9VL47</accession>
<evidence type="ECO:0000313" key="1">
    <source>
        <dbReference type="EMBL" id="GAA5504873.1"/>
    </source>
</evidence>
<reference evidence="1 2" key="1">
    <citation type="submission" date="2024-02" db="EMBL/GenBank/DDBJ databases">
        <title>Rhodopirellula caenicola NBRC 110016.</title>
        <authorList>
            <person name="Ichikawa N."/>
            <person name="Katano-Makiyama Y."/>
            <person name="Hidaka K."/>
        </authorList>
    </citation>
    <scope>NUCLEOTIDE SEQUENCE [LARGE SCALE GENOMIC DNA]</scope>
    <source>
        <strain evidence="1 2">NBRC 110016</strain>
    </source>
</reference>
<sequence>MHRQFTLPRTLAAKRNNDQKSCFVADGHDRLIAAVKADARIAVETKYADEWNVSGMLRRWILRRKMDAEISLLVAERMPDVSPETLF</sequence>
<dbReference type="EMBL" id="BAABRO010000001">
    <property type="protein sequence ID" value="GAA5504873.1"/>
    <property type="molecule type" value="Genomic_DNA"/>
</dbReference>
<organism evidence="1 2">
    <name type="scientific">Novipirellula caenicola</name>
    <dbReference type="NCBI Taxonomy" id="1536901"/>
    <lineage>
        <taxon>Bacteria</taxon>
        <taxon>Pseudomonadati</taxon>
        <taxon>Planctomycetota</taxon>
        <taxon>Planctomycetia</taxon>
        <taxon>Pirellulales</taxon>
        <taxon>Pirellulaceae</taxon>
        <taxon>Novipirellula</taxon>
    </lineage>
</organism>